<accession>A0ABY7GQH5</accession>
<dbReference type="Proteomes" id="UP001162780">
    <property type="component" value="Chromosome"/>
</dbReference>
<gene>
    <name evidence="1" type="ORF">NM686_009695</name>
</gene>
<dbReference type="EMBL" id="CP113517">
    <property type="protein sequence ID" value="WAR46764.1"/>
    <property type="molecule type" value="Genomic_DNA"/>
</dbReference>
<name>A0ABY7GQH5_9GAMM</name>
<reference evidence="1" key="1">
    <citation type="submission" date="2022-11" db="EMBL/GenBank/DDBJ databases">
        <title>Methylomonas rapida sp. nov., Carotenoid-Producing Obligate Methanotrophs with High Growth Characteristics and Biotechnological Potential.</title>
        <authorList>
            <person name="Tikhonova E.N."/>
            <person name="Suleimanov R.Z."/>
            <person name="Miroshnikov K."/>
            <person name="Oshkin I.Y."/>
            <person name="Belova S.E."/>
            <person name="Danilova O.V."/>
            <person name="Ashikhmin A."/>
            <person name="Konopkin A."/>
            <person name="But S.Y."/>
            <person name="Khmelenina V.N."/>
            <person name="Kuznetsov N."/>
            <person name="Pimenov N.V."/>
            <person name="Dedysh S.N."/>
        </authorList>
    </citation>
    <scope>NUCLEOTIDE SEQUENCE</scope>
    <source>
        <strain evidence="1">MP1</strain>
    </source>
</reference>
<evidence type="ECO:0008006" key="3">
    <source>
        <dbReference type="Google" id="ProtNLM"/>
    </source>
</evidence>
<keyword evidence="2" id="KW-1185">Reference proteome</keyword>
<dbReference type="RefSeq" id="WP_255187675.1">
    <property type="nucleotide sequence ID" value="NZ_CP113517.1"/>
</dbReference>
<organism evidence="1 2">
    <name type="scientific">Methylomonas rapida</name>
    <dbReference type="NCBI Taxonomy" id="2963939"/>
    <lineage>
        <taxon>Bacteria</taxon>
        <taxon>Pseudomonadati</taxon>
        <taxon>Pseudomonadota</taxon>
        <taxon>Gammaproteobacteria</taxon>
        <taxon>Methylococcales</taxon>
        <taxon>Methylococcaceae</taxon>
        <taxon>Methylomonas</taxon>
    </lineage>
</organism>
<evidence type="ECO:0000313" key="2">
    <source>
        <dbReference type="Proteomes" id="UP001162780"/>
    </source>
</evidence>
<proteinExistence type="predicted"/>
<sequence>MIHHISIAAHNPRQVAGVLAELLDGEVFPFSPAPGGFVAVCDDGHATLVEVYPIDTVMIPGTDDQGARFTKSTSPQGFVPNHAAISVAIDETMIKAIAAREGWRAVTCDRGGLFRVVEFWIENRILFELLTPDMARHYLAAMTLQNRERFTDQAQTPK</sequence>
<evidence type="ECO:0000313" key="1">
    <source>
        <dbReference type="EMBL" id="WAR46764.1"/>
    </source>
</evidence>
<protein>
    <recommendedName>
        <fullName evidence="3">VOC domain-containing protein</fullName>
    </recommendedName>
</protein>